<comment type="caution">
    <text evidence="18">The sequence shown here is derived from an EMBL/GenBank/DDBJ whole genome shotgun (WGS) entry which is preliminary data.</text>
</comment>
<comment type="catalytic activity">
    <reaction evidence="8">
        <text>methylarsonous acid + S-adenosyl-L-methionine = dimethylarsinate + S-adenosyl-L-homocysteine + 2 H(+)</text>
        <dbReference type="Rhea" id="RHEA:11684"/>
        <dbReference type="ChEBI" id="CHEBI:15378"/>
        <dbReference type="ChEBI" id="CHEBI:16223"/>
        <dbReference type="ChEBI" id="CHEBI:17826"/>
        <dbReference type="ChEBI" id="CHEBI:57856"/>
        <dbReference type="ChEBI" id="CHEBI:59789"/>
    </reaction>
</comment>
<evidence type="ECO:0000256" key="12">
    <source>
        <dbReference type="ARBA" id="ARBA00076540"/>
    </source>
</evidence>
<dbReference type="NCBIfam" id="TIGR00537">
    <property type="entry name" value="hemK_rel_arch"/>
    <property type="match status" value="1"/>
</dbReference>
<comment type="subcellular location">
    <subcellularLocation>
        <location evidence="1">Nucleus</location>
    </subcellularLocation>
</comment>
<dbReference type="PROSITE" id="PS00092">
    <property type="entry name" value="N6_MTASE"/>
    <property type="match status" value="1"/>
</dbReference>
<dbReference type="SUPFAM" id="SSF53335">
    <property type="entry name" value="S-adenosyl-L-methionine-dependent methyltransferases"/>
    <property type="match status" value="1"/>
</dbReference>
<accession>A0A8J1UBQ5</accession>
<evidence type="ECO:0000256" key="9">
    <source>
        <dbReference type="ARBA" id="ARBA00053180"/>
    </source>
</evidence>
<dbReference type="InterPro" id="IPR052190">
    <property type="entry name" value="Euk-Arch_PrmC-MTase"/>
</dbReference>
<dbReference type="GO" id="GO:0003676">
    <property type="term" value="F:nucleic acid binding"/>
    <property type="evidence" value="ECO:0007669"/>
    <property type="project" value="InterPro"/>
</dbReference>
<sequence length="251" mass="27622">MADGKDSMSSFSPVGKIHNEDNRPGLCVNCRMFETPDYSHLTKSSIFEEIYEPAEDTFLLLDAIEKDYKNIKSIKPLVCLEVGCGSGIVITFLAKTFGSNLFYLATDINPIAAKATRETGLQNGVSIEVFISNLGDAMLPRLTGLIDVIVFNPPYVVTPSTEVGCGGLSASWAGGKDGREVTDQFLNLVPHFLSKQGILYLVIIKENKQDEIESILQKHGFSMEIIISRRSGPEFLSVLKFSRENLHTTPP</sequence>
<keyword evidence="3" id="KW-0489">Methyltransferase</keyword>
<dbReference type="Gene3D" id="3.40.50.150">
    <property type="entry name" value="Vaccinia Virus protein VP39"/>
    <property type="match status" value="1"/>
</dbReference>
<dbReference type="PANTHER" id="PTHR45875">
    <property type="entry name" value="METHYLTRANSFERASE N6AMT1"/>
    <property type="match status" value="1"/>
</dbReference>
<dbReference type="InterPro" id="IPR004557">
    <property type="entry name" value="PrmC-related"/>
</dbReference>
<dbReference type="InterPro" id="IPR002052">
    <property type="entry name" value="DNA_methylase_N6_adenine_CS"/>
</dbReference>
<evidence type="ECO:0000256" key="14">
    <source>
        <dbReference type="ARBA" id="ARBA00083337"/>
    </source>
</evidence>
<evidence type="ECO:0000256" key="7">
    <source>
        <dbReference type="ARBA" id="ARBA00048619"/>
    </source>
</evidence>
<name>A0A8J1UBQ5_OWEFU</name>
<comment type="function">
    <text evidence="9">Methyltransferase that can methylate proteins and, to a lower extent, arsenic. Catalytic subunit of a heterodimer with TRMT112, which monomethylates 'Lys-12' of histone H4 (H4K12me1), a modification present at the promoters of numerous genes encoding cell cycle regulators. Catalytic subunit of a heterodimer with TRMT112, which catalyzes N5-methylation of Glu residue of proteins with a Gly-Gln-Xaa-Xaa-Xaa-Arg motif. Methylates ETF1 on 'Gln-185'; ETF1 needs to be complexed to ERF3 in its GTP-bound form to be efficiently methylated. May also play a role in the modulation of arsenic-induced toxicity by mediating the conversion of monomethylarsonous acid (3+) into the less toxic dimethylarsonic acid. It however only plays a limited role in arsenic metabolism compared with AS3MT.</text>
</comment>
<evidence type="ECO:0000256" key="8">
    <source>
        <dbReference type="ARBA" id="ARBA00050903"/>
    </source>
</evidence>
<dbReference type="GO" id="GO:0005634">
    <property type="term" value="C:nucleus"/>
    <property type="evidence" value="ECO:0007669"/>
    <property type="project" value="UniProtKB-SubCell"/>
</dbReference>
<protein>
    <recommendedName>
        <fullName evidence="15">Methyltransferase HEMK2</fullName>
    </recommendedName>
    <alternativeName>
        <fullName evidence="14">HemK methyltransferase family member 2</fullName>
    </alternativeName>
    <alternativeName>
        <fullName evidence="12">Lysine N-methyltransferase 9</fullName>
    </alternativeName>
    <alternativeName>
        <fullName evidence="11">Methylarsonite methyltransferase N6AMT1</fullName>
    </alternativeName>
    <alternativeName>
        <fullName evidence="16">Methyltransferase N6AMT1</fullName>
    </alternativeName>
    <alternativeName>
        <fullName evidence="13">Protein N(5)-glutamine methyltransferase</fullName>
    </alternativeName>
</protein>
<evidence type="ECO:0000256" key="4">
    <source>
        <dbReference type="ARBA" id="ARBA00022679"/>
    </source>
</evidence>
<evidence type="ECO:0000256" key="15">
    <source>
        <dbReference type="ARBA" id="ARBA00093624"/>
    </source>
</evidence>
<keyword evidence="6" id="KW-0539">Nucleus</keyword>
<evidence type="ECO:0000256" key="11">
    <source>
        <dbReference type="ARBA" id="ARBA00075330"/>
    </source>
</evidence>
<dbReference type="Pfam" id="PF05175">
    <property type="entry name" value="MTS"/>
    <property type="match status" value="1"/>
</dbReference>
<evidence type="ECO:0000256" key="1">
    <source>
        <dbReference type="ARBA" id="ARBA00004123"/>
    </source>
</evidence>
<evidence type="ECO:0000313" key="18">
    <source>
        <dbReference type="EMBL" id="CAH1774223.1"/>
    </source>
</evidence>
<dbReference type="InterPro" id="IPR007848">
    <property type="entry name" value="Small_mtfrase_dom"/>
</dbReference>
<evidence type="ECO:0000313" key="19">
    <source>
        <dbReference type="Proteomes" id="UP000749559"/>
    </source>
</evidence>
<dbReference type="InterPro" id="IPR029063">
    <property type="entry name" value="SAM-dependent_MTases_sf"/>
</dbReference>
<organism evidence="18 19">
    <name type="scientific">Owenia fusiformis</name>
    <name type="common">Polychaete worm</name>
    <dbReference type="NCBI Taxonomy" id="6347"/>
    <lineage>
        <taxon>Eukaryota</taxon>
        <taxon>Metazoa</taxon>
        <taxon>Spiralia</taxon>
        <taxon>Lophotrochozoa</taxon>
        <taxon>Annelida</taxon>
        <taxon>Polychaeta</taxon>
        <taxon>Sedentaria</taxon>
        <taxon>Canalipalpata</taxon>
        <taxon>Sabellida</taxon>
        <taxon>Oweniida</taxon>
        <taxon>Oweniidae</taxon>
        <taxon>Owenia</taxon>
    </lineage>
</organism>
<evidence type="ECO:0000256" key="13">
    <source>
        <dbReference type="ARBA" id="ARBA00080992"/>
    </source>
</evidence>
<comment type="subunit">
    <text evidence="10">Heterodimer; heterodimerization with TRMT112 is required for S-adenosyl-L-methionine-binding.</text>
</comment>
<evidence type="ECO:0000256" key="6">
    <source>
        <dbReference type="ARBA" id="ARBA00023242"/>
    </source>
</evidence>
<dbReference type="FunFam" id="3.40.50.150:FF:000077">
    <property type="entry name" value="HemK methyltransferase family member 2"/>
    <property type="match status" value="1"/>
</dbReference>
<dbReference type="AlphaFoldDB" id="A0A8J1UBQ5"/>
<comment type="similarity">
    <text evidence="2">Belongs to the eukaryotic/archaeal PrmC-related family.</text>
</comment>
<evidence type="ECO:0000256" key="3">
    <source>
        <dbReference type="ARBA" id="ARBA00022603"/>
    </source>
</evidence>
<keyword evidence="5" id="KW-0949">S-adenosyl-L-methionine</keyword>
<dbReference type="PANTHER" id="PTHR45875:SF1">
    <property type="entry name" value="METHYLTRANSFERASE N6AMT1"/>
    <property type="match status" value="1"/>
</dbReference>
<dbReference type="GO" id="GO:0035657">
    <property type="term" value="C:eRF1 methyltransferase complex"/>
    <property type="evidence" value="ECO:0007669"/>
    <property type="project" value="TreeGrafter"/>
</dbReference>
<evidence type="ECO:0000256" key="5">
    <source>
        <dbReference type="ARBA" id="ARBA00022691"/>
    </source>
</evidence>
<dbReference type="GO" id="GO:0032259">
    <property type="term" value="P:methylation"/>
    <property type="evidence" value="ECO:0007669"/>
    <property type="project" value="UniProtKB-KW"/>
</dbReference>
<dbReference type="OrthoDB" id="406152at2759"/>
<evidence type="ECO:0000256" key="2">
    <source>
        <dbReference type="ARBA" id="ARBA00006149"/>
    </source>
</evidence>
<keyword evidence="4" id="KW-0808">Transferase</keyword>
<reference evidence="18" key="1">
    <citation type="submission" date="2022-03" db="EMBL/GenBank/DDBJ databases">
        <authorList>
            <person name="Martin C."/>
        </authorList>
    </citation>
    <scope>NUCLEOTIDE SEQUENCE</scope>
</reference>
<dbReference type="EMBL" id="CAIIXF020000001">
    <property type="protein sequence ID" value="CAH1774223.1"/>
    <property type="molecule type" value="Genomic_DNA"/>
</dbReference>
<dbReference type="CDD" id="cd02440">
    <property type="entry name" value="AdoMet_MTases"/>
    <property type="match status" value="1"/>
</dbReference>
<gene>
    <name evidence="18" type="ORF">OFUS_LOCUS1727</name>
</gene>
<evidence type="ECO:0000256" key="10">
    <source>
        <dbReference type="ARBA" id="ARBA00062344"/>
    </source>
</evidence>
<comment type="catalytic activity">
    <reaction evidence="7">
        <text>L-lysyl-[histone] + S-adenosyl-L-methionine = N(6)-methyl-L-lysyl-[histone] + S-adenosyl-L-homocysteine + H(+)</text>
        <dbReference type="Rhea" id="RHEA:10024"/>
        <dbReference type="Rhea" id="RHEA-COMP:9845"/>
        <dbReference type="Rhea" id="RHEA-COMP:9846"/>
        <dbReference type="ChEBI" id="CHEBI:15378"/>
        <dbReference type="ChEBI" id="CHEBI:29969"/>
        <dbReference type="ChEBI" id="CHEBI:57856"/>
        <dbReference type="ChEBI" id="CHEBI:59789"/>
        <dbReference type="ChEBI" id="CHEBI:61929"/>
    </reaction>
    <physiologicalReaction direction="left-to-right" evidence="7">
        <dbReference type="Rhea" id="RHEA:10025"/>
    </physiologicalReaction>
</comment>
<dbReference type="GO" id="GO:0036009">
    <property type="term" value="F:protein-glutamine N-methyltransferase activity"/>
    <property type="evidence" value="ECO:0007669"/>
    <property type="project" value="UniProtKB-ARBA"/>
</dbReference>
<feature type="domain" description="Methyltransferase small" evidence="17">
    <location>
        <begin position="78"/>
        <end position="158"/>
    </location>
</feature>
<dbReference type="Proteomes" id="UP000749559">
    <property type="component" value="Unassembled WGS sequence"/>
</dbReference>
<proteinExistence type="inferred from homology"/>
<keyword evidence="19" id="KW-1185">Reference proteome</keyword>
<evidence type="ECO:0000259" key="17">
    <source>
        <dbReference type="Pfam" id="PF05175"/>
    </source>
</evidence>
<evidence type="ECO:0000256" key="16">
    <source>
        <dbReference type="ARBA" id="ARBA00093667"/>
    </source>
</evidence>